<feature type="non-terminal residue" evidence="3">
    <location>
        <position position="1"/>
    </location>
</feature>
<feature type="compositionally biased region" description="Pro residues" evidence="1">
    <location>
        <begin position="133"/>
        <end position="146"/>
    </location>
</feature>
<feature type="region of interest" description="Disordered" evidence="1">
    <location>
        <begin position="204"/>
        <end position="228"/>
    </location>
</feature>
<sequence>PAPPATQSFIRGCATPVDIDKFYEAAAAAASAGAAAAASAGVMTTGSAAAAPGGQAGEGQSCVSLLDKAMPTAAATAVKEDSLQWCVQQIQQVLQQHPAAAAAAAKLRGNRPMLHQAMYAHAAAEARGWAPGGGPPTGPSGGPSPPRDALGRWMDVEMAPPPQQLEEVLVVLAAAVKVYVVELIAAAEQLEALEFEQCGPLLGPMQTSSEGTPSKALKNSQPEEPLPMRVLLPNHVLEAAKSLQLL</sequence>
<evidence type="ECO:0000313" key="2">
    <source>
        <dbReference type="Proteomes" id="UP000515125"/>
    </source>
</evidence>
<proteinExistence type="predicted"/>
<feature type="region of interest" description="Disordered" evidence="1">
    <location>
        <begin position="128"/>
        <end position="149"/>
    </location>
</feature>
<dbReference type="RefSeq" id="XP_026193836.1">
    <property type="nucleotide sequence ID" value="XM_026338051.1"/>
</dbReference>
<dbReference type="OrthoDB" id="10677099at2759"/>
<dbReference type="Proteomes" id="UP000515125">
    <property type="component" value="Unplaced"/>
</dbReference>
<evidence type="ECO:0000256" key="1">
    <source>
        <dbReference type="SAM" id="MobiDB-lite"/>
    </source>
</evidence>
<evidence type="ECO:0000313" key="3">
    <source>
        <dbReference type="RefSeq" id="XP_026193836.1"/>
    </source>
</evidence>
<name>A0A6P6S0X2_9EIME</name>
<keyword evidence="2" id="KW-1185">Reference proteome</keyword>
<dbReference type="AlphaFoldDB" id="A0A6P6S0X2"/>
<gene>
    <name evidence="3" type="primary">LOC34624183</name>
</gene>
<feature type="compositionally biased region" description="Polar residues" evidence="1">
    <location>
        <begin position="205"/>
        <end position="222"/>
    </location>
</feature>
<protein>
    <submittedName>
        <fullName evidence="3">Uncharacterized protein LOC34624183</fullName>
    </submittedName>
</protein>
<accession>A0A6P6S0X2</accession>
<organism evidence="2 3">
    <name type="scientific">Cyclospora cayetanensis</name>
    <dbReference type="NCBI Taxonomy" id="88456"/>
    <lineage>
        <taxon>Eukaryota</taxon>
        <taxon>Sar</taxon>
        <taxon>Alveolata</taxon>
        <taxon>Apicomplexa</taxon>
        <taxon>Conoidasida</taxon>
        <taxon>Coccidia</taxon>
        <taxon>Eucoccidiorida</taxon>
        <taxon>Eimeriorina</taxon>
        <taxon>Eimeriidae</taxon>
        <taxon>Cyclospora</taxon>
    </lineage>
</organism>
<reference evidence="3" key="1">
    <citation type="submission" date="2025-08" db="UniProtKB">
        <authorList>
            <consortium name="RefSeq"/>
        </authorList>
    </citation>
    <scope>IDENTIFICATION</scope>
</reference>
<dbReference type="GeneID" id="34624183"/>